<keyword evidence="3" id="KW-0328">Glycosyltransferase</keyword>
<feature type="domain" description="Fringe-like glycosyltransferase" evidence="13">
    <location>
        <begin position="103"/>
        <end position="289"/>
    </location>
</feature>
<dbReference type="PANTHER" id="PTHR12369:SF11">
    <property type="entry name" value="HEXOSYLTRANSFERASE"/>
    <property type="match status" value="1"/>
</dbReference>
<proteinExistence type="inferred from homology"/>
<dbReference type="GeneID" id="112127324"/>
<keyword evidence="10" id="KW-0325">Glycoprotein</keyword>
<organism evidence="14 15">
    <name type="scientific">Cimex lectularius</name>
    <name type="common">Bed bug</name>
    <name type="synonym">Acanthia lectularia</name>
    <dbReference type="NCBI Taxonomy" id="79782"/>
    <lineage>
        <taxon>Eukaryota</taxon>
        <taxon>Metazoa</taxon>
        <taxon>Ecdysozoa</taxon>
        <taxon>Arthropoda</taxon>
        <taxon>Hexapoda</taxon>
        <taxon>Insecta</taxon>
        <taxon>Pterygota</taxon>
        <taxon>Neoptera</taxon>
        <taxon>Paraneoptera</taxon>
        <taxon>Hemiptera</taxon>
        <taxon>Heteroptera</taxon>
        <taxon>Panheteroptera</taxon>
        <taxon>Cimicomorpha</taxon>
        <taxon>Cimicidae</taxon>
        <taxon>Cimex</taxon>
    </lineage>
</organism>
<evidence type="ECO:0000256" key="10">
    <source>
        <dbReference type="ARBA" id="ARBA00023180"/>
    </source>
</evidence>
<keyword evidence="9 12" id="KW-0472">Membrane</keyword>
<keyword evidence="5 12" id="KW-0812">Transmembrane</keyword>
<evidence type="ECO:0000256" key="4">
    <source>
        <dbReference type="ARBA" id="ARBA00022679"/>
    </source>
</evidence>
<evidence type="ECO:0000256" key="3">
    <source>
        <dbReference type="ARBA" id="ARBA00022676"/>
    </source>
</evidence>
<evidence type="ECO:0000256" key="5">
    <source>
        <dbReference type="ARBA" id="ARBA00022692"/>
    </source>
</evidence>
<keyword evidence="6" id="KW-0735">Signal-anchor</keyword>
<dbReference type="Pfam" id="PF02434">
    <property type="entry name" value="Fringe"/>
    <property type="match status" value="1"/>
</dbReference>
<evidence type="ECO:0000259" key="13">
    <source>
        <dbReference type="Pfam" id="PF02434"/>
    </source>
</evidence>
<dbReference type="GO" id="GO:0047238">
    <property type="term" value="F:glucuronosyl-N-acetylgalactosaminyl-proteoglycan 4-beta-N-acetylgalactosaminyltransferase activity"/>
    <property type="evidence" value="ECO:0007669"/>
    <property type="project" value="TreeGrafter"/>
</dbReference>
<name>A0A8I6SK28_CIMLE</name>
<evidence type="ECO:0000256" key="7">
    <source>
        <dbReference type="ARBA" id="ARBA00022989"/>
    </source>
</evidence>
<dbReference type="Gene3D" id="3.90.550.50">
    <property type="match status" value="1"/>
</dbReference>
<dbReference type="Proteomes" id="UP000494040">
    <property type="component" value="Unassembled WGS sequence"/>
</dbReference>
<keyword evidence="15" id="KW-1185">Reference proteome</keyword>
<dbReference type="InterPro" id="IPR029044">
    <property type="entry name" value="Nucleotide-diphossugar_trans"/>
</dbReference>
<evidence type="ECO:0000313" key="15">
    <source>
        <dbReference type="Proteomes" id="UP000494040"/>
    </source>
</evidence>
<evidence type="ECO:0000256" key="6">
    <source>
        <dbReference type="ARBA" id="ARBA00022968"/>
    </source>
</evidence>
<dbReference type="OrthoDB" id="431432at2759"/>
<dbReference type="InterPro" id="IPR051227">
    <property type="entry name" value="CS_glycosyltransferase"/>
</dbReference>
<accession>A0A8I6SK28</accession>
<dbReference type="EnsemblMetazoa" id="XM_024228077.1">
    <property type="protein sequence ID" value="XP_024083845.1"/>
    <property type="gene ID" value="LOC112127324"/>
</dbReference>
<evidence type="ECO:0000313" key="14">
    <source>
        <dbReference type="EnsemblMetazoa" id="XP_024083845.1"/>
    </source>
</evidence>
<dbReference type="AlphaFoldDB" id="A0A8I6SK28"/>
<evidence type="ECO:0000256" key="9">
    <source>
        <dbReference type="ARBA" id="ARBA00023136"/>
    </source>
</evidence>
<reference evidence="14" key="1">
    <citation type="submission" date="2022-01" db="UniProtKB">
        <authorList>
            <consortium name="EnsemblMetazoa"/>
        </authorList>
    </citation>
    <scope>IDENTIFICATION</scope>
</reference>
<dbReference type="InterPro" id="IPR003378">
    <property type="entry name" value="Fringe-like_glycosylTrfase"/>
</dbReference>
<evidence type="ECO:0000256" key="11">
    <source>
        <dbReference type="ARBA" id="ARBA00066811"/>
    </source>
</evidence>
<dbReference type="KEGG" id="clec:112127324"/>
<comment type="similarity">
    <text evidence="2">Belongs to the chondroitin N-acetylgalactosaminyltransferase family.</text>
</comment>
<keyword evidence="8" id="KW-0333">Golgi apparatus</keyword>
<dbReference type="PANTHER" id="PTHR12369">
    <property type="entry name" value="CHONDROITIN SYNTHASE"/>
    <property type="match status" value="1"/>
</dbReference>
<evidence type="ECO:0000256" key="1">
    <source>
        <dbReference type="ARBA" id="ARBA00004447"/>
    </source>
</evidence>
<protein>
    <recommendedName>
        <fullName evidence="11">N-acetylgalactosaminyl-proteoglycan 3-beta-glucuronosyltransferase</fullName>
        <ecNumber evidence="11">2.4.1.226</ecNumber>
    </recommendedName>
</protein>
<dbReference type="EC" id="2.4.1.226" evidence="11"/>
<dbReference type="OMA" id="WETIDFF"/>
<evidence type="ECO:0000256" key="8">
    <source>
        <dbReference type="ARBA" id="ARBA00023034"/>
    </source>
</evidence>
<sequence>MAVKEGKDVATNNNHVYHPITELVSFQPKRSRFKLYAPVIMYPRKRRFVYLLLFFSISFSFGLMFFTKRPVDKCQRGKQPFPEMVTADIKPKAKISGGKKSLLFVGVMTAKKYLSTRATAVYETWGRNVPGKIEFFSSEWSTAPSNRPDLPLVALKGVDDSYPPQKKSFLMLQYMWENYGDEFEWFLRADDDVYIRPDKIEPFLRSVDSSKALFIGQAGRGNQEEFGLLSLEYDENFCMGGPGVIMSRETLARVAPHVKYCLRNLYTNHEDVELGRCVQKFAGIPCTWSYEVCNIFFTVSISKGRGINRLIHISELVINYWKKNL</sequence>
<evidence type="ECO:0000256" key="12">
    <source>
        <dbReference type="SAM" id="Phobius"/>
    </source>
</evidence>
<keyword evidence="7 12" id="KW-1133">Transmembrane helix</keyword>
<dbReference type="FunFam" id="3.90.550.50:FF:000004">
    <property type="entry name" value="Hexosyltransferase"/>
    <property type="match status" value="1"/>
</dbReference>
<feature type="transmembrane region" description="Helical" evidence="12">
    <location>
        <begin position="48"/>
        <end position="66"/>
    </location>
</feature>
<dbReference type="GO" id="GO:0032580">
    <property type="term" value="C:Golgi cisterna membrane"/>
    <property type="evidence" value="ECO:0007669"/>
    <property type="project" value="UniProtKB-SubCell"/>
</dbReference>
<dbReference type="SUPFAM" id="SSF53448">
    <property type="entry name" value="Nucleotide-diphospho-sugar transferases"/>
    <property type="match status" value="1"/>
</dbReference>
<comment type="subcellular location">
    <subcellularLocation>
        <location evidence="1">Golgi apparatus</location>
        <location evidence="1">Golgi stack membrane</location>
        <topology evidence="1">Single-pass type II membrane protein</topology>
    </subcellularLocation>
</comment>
<keyword evidence="4" id="KW-0808">Transferase</keyword>
<dbReference type="GO" id="GO:0050510">
    <property type="term" value="F:N-acetylgalactosaminyl-proteoglycan 3-beta-glucuronosyltransferase activity"/>
    <property type="evidence" value="ECO:0007669"/>
    <property type="project" value="UniProtKB-EC"/>
</dbReference>
<dbReference type="RefSeq" id="XP_024083845.1">
    <property type="nucleotide sequence ID" value="XM_024228077.1"/>
</dbReference>
<evidence type="ECO:0000256" key="2">
    <source>
        <dbReference type="ARBA" id="ARBA00009239"/>
    </source>
</evidence>